<dbReference type="Pfam" id="PF10934">
    <property type="entry name" value="Sheath_initiator"/>
    <property type="match status" value="1"/>
</dbReference>
<reference evidence="1" key="1">
    <citation type="submission" date="2022-05" db="EMBL/GenBank/DDBJ databases">
        <title>Novel bacterial taxa in a minimal lignocellulolytic consortium and its capacity to transform plastics disclosed by genome-resolved metagenomics.</title>
        <authorList>
            <person name="Rodriguez C.A.D."/>
            <person name="Diaz-Garcia L."/>
            <person name="Herrera K."/>
            <person name="Tarazona N.A."/>
            <person name="Sproer C."/>
            <person name="Overmann J."/>
            <person name="Jimenez D.J."/>
        </authorList>
    </citation>
    <scope>NUCLEOTIDE SEQUENCE</scope>
    <source>
        <strain evidence="1">MAG5</strain>
    </source>
</reference>
<dbReference type="InterPro" id="IPR020288">
    <property type="entry name" value="Sheath_initiator"/>
</dbReference>
<proteinExistence type="predicted"/>
<name>A0A9J6ZEN4_9BACL</name>
<dbReference type="KEGG" id="plig:NAG76_22930"/>
<accession>A0A9J6ZEN4</accession>
<protein>
    <submittedName>
        <fullName evidence="1">DUF2634 domain-containing protein</fullName>
    </submittedName>
</protein>
<dbReference type="SUPFAM" id="SSF160719">
    <property type="entry name" value="gpW/gp25-like"/>
    <property type="match status" value="1"/>
</dbReference>
<evidence type="ECO:0000313" key="1">
    <source>
        <dbReference type="EMBL" id="URN94635.1"/>
    </source>
</evidence>
<dbReference type="Proteomes" id="UP001056756">
    <property type="component" value="Chromosome"/>
</dbReference>
<dbReference type="EMBL" id="CP097899">
    <property type="protein sequence ID" value="URN94635.1"/>
    <property type="molecule type" value="Genomic_DNA"/>
</dbReference>
<gene>
    <name evidence="1" type="ORF">NAG76_22930</name>
</gene>
<organism evidence="1 2">
    <name type="scientific">Candidatus Pristimantibacillus lignocellulolyticus</name>
    <dbReference type="NCBI Taxonomy" id="2994561"/>
    <lineage>
        <taxon>Bacteria</taxon>
        <taxon>Bacillati</taxon>
        <taxon>Bacillota</taxon>
        <taxon>Bacilli</taxon>
        <taxon>Bacillales</taxon>
        <taxon>Paenibacillaceae</taxon>
        <taxon>Candidatus Pristimantibacillus</taxon>
    </lineage>
</organism>
<dbReference type="AlphaFoldDB" id="A0A9J6ZEN4"/>
<evidence type="ECO:0000313" key="2">
    <source>
        <dbReference type="Proteomes" id="UP001056756"/>
    </source>
</evidence>
<sequence length="134" mass="15001">MIPEVGASRLDSGLVQLQQPSLTWKLDLDRGKITGKTDGLDAVKQAVLKSLQTDRFWYDIYSFDYGHELKLIIGNPPQFVTSEVKRMIEEALLIDDRITAVKNVETSISSDLMNIQFTVTSIYGSFEGEVTSNV</sequence>